<dbReference type="RefSeq" id="WP_167144065.1">
    <property type="nucleotide sequence ID" value="NZ_VWXD01000018.1"/>
</dbReference>
<feature type="transmembrane region" description="Helical" evidence="1">
    <location>
        <begin position="12"/>
        <end position="36"/>
    </location>
</feature>
<protein>
    <submittedName>
        <fullName evidence="2">Uncharacterized protein</fullName>
    </submittedName>
</protein>
<feature type="transmembrane region" description="Helical" evidence="1">
    <location>
        <begin position="70"/>
        <end position="91"/>
    </location>
</feature>
<evidence type="ECO:0000313" key="2">
    <source>
        <dbReference type="EMBL" id="NIF03512.1"/>
    </source>
</evidence>
<evidence type="ECO:0000313" key="3">
    <source>
        <dbReference type="Proteomes" id="UP000780690"/>
    </source>
</evidence>
<keyword evidence="1" id="KW-0812">Transmembrane</keyword>
<reference evidence="2 3" key="1">
    <citation type="journal article" date="2019" name="bioRxiv">
        <title>Bacteria contribute to plant secondary compound degradation in a generalist herbivore system.</title>
        <authorList>
            <person name="Francoeur C.B."/>
            <person name="Khadempour L."/>
            <person name="Moreira-Soto R.D."/>
            <person name="Gotting K."/>
            <person name="Book A.J."/>
            <person name="Pinto-Tomas A.A."/>
            <person name="Keefover-Ring K."/>
            <person name="Currie C.R."/>
        </authorList>
    </citation>
    <scope>NUCLEOTIDE SEQUENCE [LARGE SCALE GENOMIC DNA]</scope>
    <source>
        <strain evidence="2 3">Acro-805</strain>
    </source>
</reference>
<keyword evidence="3" id="KW-1185">Reference proteome</keyword>
<sequence length="95" mass="11002">MQDTHWHRELSFTLTHGMLLAVLGLVVATLWWRAVADFRGLRRKERRNAAMQNGDAAFWHAQWRKDRVNVVLEFIMAVIVTLASACALAFLTPYY</sequence>
<gene>
    <name evidence="2" type="ORF">F3J38_26275</name>
</gene>
<keyword evidence="1" id="KW-0472">Membrane</keyword>
<name>A0ABX0R2Q5_9GAMM</name>
<keyword evidence="1" id="KW-1133">Transmembrane helix</keyword>
<evidence type="ECO:0000256" key="1">
    <source>
        <dbReference type="SAM" id="Phobius"/>
    </source>
</evidence>
<dbReference type="EMBL" id="VWXD01000018">
    <property type="protein sequence ID" value="NIF03512.1"/>
    <property type="molecule type" value="Genomic_DNA"/>
</dbReference>
<comment type="caution">
    <text evidence="2">The sequence shown here is derived from an EMBL/GenBank/DDBJ whole genome shotgun (WGS) entry which is preliminary data.</text>
</comment>
<proteinExistence type="predicted"/>
<dbReference type="Proteomes" id="UP000780690">
    <property type="component" value="Unassembled WGS sequence"/>
</dbReference>
<organism evidence="2 3">
    <name type="scientific">Candidatus Pantoea formicae</name>
    <dbReference type="NCBI Taxonomy" id="2608355"/>
    <lineage>
        <taxon>Bacteria</taxon>
        <taxon>Pseudomonadati</taxon>
        <taxon>Pseudomonadota</taxon>
        <taxon>Gammaproteobacteria</taxon>
        <taxon>Enterobacterales</taxon>
        <taxon>Erwiniaceae</taxon>
        <taxon>Pantoea</taxon>
    </lineage>
</organism>
<accession>A0ABX0R2Q5</accession>